<organism evidence="12 13">
    <name type="scientific">Yersinia intermedia</name>
    <dbReference type="NCBI Taxonomy" id="631"/>
    <lineage>
        <taxon>Bacteria</taxon>
        <taxon>Pseudomonadati</taxon>
        <taxon>Pseudomonadota</taxon>
        <taxon>Gammaproteobacteria</taxon>
        <taxon>Enterobacterales</taxon>
        <taxon>Yersiniaceae</taxon>
        <taxon>Yersinia</taxon>
    </lineage>
</organism>
<dbReference type="EMBL" id="CPZJ01000033">
    <property type="protein sequence ID" value="CNG75174.1"/>
    <property type="molecule type" value="Genomic_DNA"/>
</dbReference>
<feature type="domain" description="Pili assembly chaperone C-terminal" evidence="11">
    <location>
        <begin position="202"/>
        <end position="262"/>
    </location>
</feature>
<dbReference type="InterPro" id="IPR013783">
    <property type="entry name" value="Ig-like_fold"/>
</dbReference>
<keyword evidence="9" id="KW-0812">Transmembrane</keyword>
<evidence type="ECO:0000256" key="5">
    <source>
        <dbReference type="ARBA" id="ARBA00022764"/>
    </source>
</evidence>
<dbReference type="PANTHER" id="PTHR30251">
    <property type="entry name" value="PILUS ASSEMBLY CHAPERONE"/>
    <property type="match status" value="1"/>
</dbReference>
<evidence type="ECO:0000259" key="11">
    <source>
        <dbReference type="Pfam" id="PF02753"/>
    </source>
</evidence>
<dbReference type="InterPro" id="IPR018046">
    <property type="entry name" value="Pili_assmbl_chaperone_CS"/>
</dbReference>
<proteinExistence type="inferred from homology"/>
<keyword evidence="5" id="KW-0574">Periplasm</keyword>
<dbReference type="GO" id="GO:0071555">
    <property type="term" value="P:cell wall organization"/>
    <property type="evidence" value="ECO:0007669"/>
    <property type="project" value="InterPro"/>
</dbReference>
<evidence type="ECO:0000256" key="2">
    <source>
        <dbReference type="ARBA" id="ARBA00007399"/>
    </source>
</evidence>
<reference evidence="12 13" key="1">
    <citation type="submission" date="2015-03" db="EMBL/GenBank/DDBJ databases">
        <authorList>
            <person name="Murphy D."/>
        </authorList>
    </citation>
    <scope>NUCLEOTIDE SEQUENCE [LARGE SCALE GENOMIC DNA]</scope>
    <source>
        <strain evidence="12 13">BR165/97</strain>
    </source>
</reference>
<protein>
    <submittedName>
        <fullName evidence="12">Putative pili chaperone protein</fullName>
    </submittedName>
</protein>
<dbReference type="PANTHER" id="PTHR30251:SF2">
    <property type="entry name" value="FIMBRIAL CHAPERONE YADV-RELATED"/>
    <property type="match status" value="1"/>
</dbReference>
<evidence type="ECO:0000256" key="6">
    <source>
        <dbReference type="ARBA" id="ARBA00023186"/>
    </source>
</evidence>
<dbReference type="InterPro" id="IPR008962">
    <property type="entry name" value="PapD-like_sf"/>
</dbReference>
<dbReference type="PROSITE" id="PS00635">
    <property type="entry name" value="PILI_CHAPERONE"/>
    <property type="match status" value="1"/>
</dbReference>
<dbReference type="Gene3D" id="2.60.40.10">
    <property type="entry name" value="Immunoglobulins"/>
    <property type="match status" value="2"/>
</dbReference>
<keyword evidence="9" id="KW-1133">Transmembrane helix</keyword>
<dbReference type="SUPFAM" id="SSF49354">
    <property type="entry name" value="PapD-like"/>
    <property type="match status" value="1"/>
</dbReference>
<evidence type="ECO:0000256" key="9">
    <source>
        <dbReference type="SAM" id="Phobius"/>
    </source>
</evidence>
<dbReference type="STRING" id="631.CH53_2545"/>
<dbReference type="InterPro" id="IPR050643">
    <property type="entry name" value="Periplasmic_pilus_chap"/>
</dbReference>
<sequence length="280" mass="31125">MLLTKVTTASISGELLYHQPYSSNSLLFGNVMFYKTIILVLSLIAGNIPTYAAMTISGTRVIFPAAQKEVNIRTNNKGAEPALVQVWVDDGSSNTKINDVKIPFMVTPPVFRVEGGKGQSVRMIYNGMALPQDKESVFWFNMLEIPAVQKENSDKNKLELAFRTRIKIFYRPTTLDSSSEQQKEKLQWELVNDSQKGQGVKVTNPTPYYFSFDSGDVTAGGKKVELNTEMLAPHSTLVFYPKNKVSGISAMNYKLLNDYGAAIEENLSFVQGKGVIVTKQ</sequence>
<gene>
    <name evidence="12" type="primary">focC_3</name>
    <name evidence="12" type="ORF">ERS008530_04611</name>
</gene>
<dbReference type="Proteomes" id="UP000038750">
    <property type="component" value="Unassembled WGS sequence"/>
</dbReference>
<dbReference type="AlphaFoldDB" id="A0A0T9N4U6"/>
<accession>A0A0T9N4U6</accession>
<evidence type="ECO:0000313" key="13">
    <source>
        <dbReference type="Proteomes" id="UP000038750"/>
    </source>
</evidence>
<keyword evidence="9" id="KW-0472">Membrane</keyword>
<evidence type="ECO:0000256" key="4">
    <source>
        <dbReference type="ARBA" id="ARBA00022729"/>
    </source>
</evidence>
<evidence type="ECO:0000256" key="8">
    <source>
        <dbReference type="RuleBase" id="RU003918"/>
    </source>
</evidence>
<evidence type="ECO:0000313" key="12">
    <source>
        <dbReference type="EMBL" id="CNG75174.1"/>
    </source>
</evidence>
<name>A0A0T9N4U6_YERIN</name>
<evidence type="ECO:0000256" key="1">
    <source>
        <dbReference type="ARBA" id="ARBA00004418"/>
    </source>
</evidence>
<evidence type="ECO:0000259" key="10">
    <source>
        <dbReference type="Pfam" id="PF00345"/>
    </source>
</evidence>
<dbReference type="InterPro" id="IPR016147">
    <property type="entry name" value="Pili_assmbl_chaperone_N"/>
</dbReference>
<comment type="similarity">
    <text evidence="2 8">Belongs to the periplasmic pilus chaperone family.</text>
</comment>
<dbReference type="Pfam" id="PF02753">
    <property type="entry name" value="PapD_C"/>
    <property type="match status" value="1"/>
</dbReference>
<dbReference type="SUPFAM" id="SSF49584">
    <property type="entry name" value="Periplasmic chaperone C-domain"/>
    <property type="match status" value="1"/>
</dbReference>
<feature type="domain" description="Pili assembly chaperone N-terminal" evidence="10">
    <location>
        <begin position="54"/>
        <end position="175"/>
    </location>
</feature>
<evidence type="ECO:0000256" key="7">
    <source>
        <dbReference type="ARBA" id="ARBA00023319"/>
    </source>
</evidence>
<dbReference type="FunFam" id="2.60.40.10:FF:000458">
    <property type="entry name" value="Molecular chaperone FimC"/>
    <property type="match status" value="1"/>
</dbReference>
<evidence type="ECO:0000256" key="3">
    <source>
        <dbReference type="ARBA" id="ARBA00022558"/>
    </source>
</evidence>
<dbReference type="InterPro" id="IPR001829">
    <property type="entry name" value="Pili_assmbl_chaperone_bac"/>
</dbReference>
<dbReference type="GO" id="GO:0030288">
    <property type="term" value="C:outer membrane-bounded periplasmic space"/>
    <property type="evidence" value="ECO:0007669"/>
    <property type="project" value="InterPro"/>
</dbReference>
<dbReference type="InterPro" id="IPR036316">
    <property type="entry name" value="Pili_assmbl_chap_C_dom_sf"/>
</dbReference>
<keyword evidence="7" id="KW-0393">Immunoglobulin domain</keyword>
<comment type="subcellular location">
    <subcellularLocation>
        <location evidence="1 8">Periplasm</location>
    </subcellularLocation>
</comment>
<keyword evidence="6 8" id="KW-0143">Chaperone</keyword>
<dbReference type="InterPro" id="IPR016148">
    <property type="entry name" value="Pili_assmbl_chaperone_C"/>
</dbReference>
<dbReference type="Pfam" id="PF00345">
    <property type="entry name" value="PapD_N"/>
    <property type="match status" value="1"/>
</dbReference>
<dbReference type="PRINTS" id="PR00969">
    <property type="entry name" value="CHAPERONPILI"/>
</dbReference>
<feature type="transmembrane region" description="Helical" evidence="9">
    <location>
        <begin position="32"/>
        <end position="54"/>
    </location>
</feature>
<keyword evidence="4" id="KW-0732">Signal</keyword>
<keyword evidence="3" id="KW-1029">Fimbrium biogenesis</keyword>